<dbReference type="Gene3D" id="2.40.10.10">
    <property type="entry name" value="Trypsin-like serine proteases"/>
    <property type="match status" value="2"/>
</dbReference>
<dbReference type="SMART" id="SM00020">
    <property type="entry name" value="Tryp_SPc"/>
    <property type="match status" value="1"/>
</dbReference>
<dbReference type="Proteomes" id="UP000239273">
    <property type="component" value="Unassembled WGS sequence"/>
</dbReference>
<dbReference type="EMBL" id="MSCP01000005">
    <property type="protein sequence ID" value="PQJ83549.1"/>
    <property type="molecule type" value="Genomic_DNA"/>
</dbReference>
<dbReference type="EMBL" id="BSOU01000014">
    <property type="protein sequence ID" value="GLR76815.1"/>
    <property type="molecule type" value="Genomic_DNA"/>
</dbReference>
<dbReference type="InterPro" id="IPR001254">
    <property type="entry name" value="Trypsin_dom"/>
</dbReference>
<dbReference type="PROSITE" id="PS50240">
    <property type="entry name" value="TRYPSIN_DOM"/>
    <property type="match status" value="1"/>
</dbReference>
<dbReference type="AlphaFoldDB" id="A0A2S7X135"/>
<dbReference type="SUPFAM" id="SSF50494">
    <property type="entry name" value="Trypsin-like serine proteases"/>
    <property type="match status" value="1"/>
</dbReference>
<dbReference type="InterPro" id="IPR009003">
    <property type="entry name" value="Peptidase_S1_PA"/>
</dbReference>
<feature type="signal peptide" evidence="1">
    <location>
        <begin position="1"/>
        <end position="19"/>
    </location>
</feature>
<evidence type="ECO:0000313" key="5">
    <source>
        <dbReference type="Proteomes" id="UP000239273"/>
    </source>
</evidence>
<reference evidence="4 5" key="2">
    <citation type="submission" date="2016-12" db="EMBL/GenBank/DDBJ databases">
        <title>Diversity of luminous bacteria.</title>
        <authorList>
            <person name="Yoshizawa S."/>
            <person name="Kogure K."/>
        </authorList>
    </citation>
    <scope>NUCLEOTIDE SEQUENCE [LARGE SCALE GENOMIC DNA]</scope>
    <source>
        <strain evidence="4 5">NBRC 105001</strain>
    </source>
</reference>
<organism evidence="4 5">
    <name type="scientific">Aliivibrio sifiae</name>
    <dbReference type="NCBI Taxonomy" id="566293"/>
    <lineage>
        <taxon>Bacteria</taxon>
        <taxon>Pseudomonadati</taxon>
        <taxon>Pseudomonadota</taxon>
        <taxon>Gammaproteobacteria</taxon>
        <taxon>Vibrionales</taxon>
        <taxon>Vibrionaceae</taxon>
        <taxon>Aliivibrio</taxon>
    </lineage>
</organism>
<keyword evidence="6" id="KW-1185">Reference proteome</keyword>
<dbReference type="GO" id="GO:0006508">
    <property type="term" value="P:proteolysis"/>
    <property type="evidence" value="ECO:0007669"/>
    <property type="project" value="UniProtKB-KW"/>
</dbReference>
<feature type="chain" id="PRO_5015672523" evidence="1">
    <location>
        <begin position="20"/>
        <end position="336"/>
    </location>
</feature>
<evidence type="ECO:0000313" key="6">
    <source>
        <dbReference type="Proteomes" id="UP001156660"/>
    </source>
</evidence>
<dbReference type="NCBIfam" id="TIGR03501">
    <property type="entry name" value="GlyGly_CTERM"/>
    <property type="match status" value="1"/>
</dbReference>
<evidence type="ECO:0000256" key="1">
    <source>
        <dbReference type="SAM" id="SignalP"/>
    </source>
</evidence>
<evidence type="ECO:0000259" key="2">
    <source>
        <dbReference type="PROSITE" id="PS50240"/>
    </source>
</evidence>
<dbReference type="Pfam" id="PF00089">
    <property type="entry name" value="Trypsin"/>
    <property type="match status" value="1"/>
</dbReference>
<keyword evidence="3" id="KW-0645">Protease</keyword>
<protein>
    <submittedName>
        <fullName evidence="3">Trypsin protease</fullName>
    </submittedName>
</protein>
<keyword evidence="3" id="KW-0378">Hydrolase</keyword>
<dbReference type="RefSeq" id="WP_105064473.1">
    <property type="nucleotide sequence ID" value="NZ_BSOU01000014.1"/>
</dbReference>
<keyword evidence="1" id="KW-0732">Signal</keyword>
<sequence>MKHIKKTLLIMAISNNVYAITDGTAVDWNNYQDMVTMNCTGTLIAGKFILTAAHCDEPDMIRFSDHTIVASTQRSDHPDWDLSGAKVDVSLWSLQNSRKTTQIHYFSDLTKNTVQDADTLTLFGFGSTSNADIPLHYATVNAEFDPTYQQVINGLFTNQGQGVGGDSGGAWLNNNNEIVAINKSIYGTTTFGTNLHYADEFIRQTIDGWHYPTLANTSNGSATITVQSLHQNTVTDSAYTSGDVQIIGGTCIENGEINSYDKCTYVIESQGGEGNLILGRSDEVIQINKPVPVIDNGSSSSDGGSFGLLSLLLFSGFGFYRRKKSGSTLGANIKAQ</sequence>
<dbReference type="OrthoDB" id="6266568at2"/>
<dbReference type="InterPro" id="IPR020008">
    <property type="entry name" value="GlyGly_CTERM"/>
</dbReference>
<evidence type="ECO:0000313" key="4">
    <source>
        <dbReference type="EMBL" id="PQJ83549.1"/>
    </source>
</evidence>
<proteinExistence type="predicted"/>
<gene>
    <name evidence="4" type="ORF">BTO23_20630</name>
    <name evidence="3" type="ORF">GCM10007855_36900</name>
</gene>
<comment type="caution">
    <text evidence="4">The sequence shown here is derived from an EMBL/GenBank/DDBJ whole genome shotgun (WGS) entry which is preliminary data.</text>
</comment>
<name>A0A2S7X135_9GAMM</name>
<evidence type="ECO:0000313" key="3">
    <source>
        <dbReference type="EMBL" id="GLR76815.1"/>
    </source>
</evidence>
<dbReference type="GO" id="GO:0004252">
    <property type="term" value="F:serine-type endopeptidase activity"/>
    <property type="evidence" value="ECO:0007669"/>
    <property type="project" value="InterPro"/>
</dbReference>
<dbReference type="Proteomes" id="UP001156660">
    <property type="component" value="Unassembled WGS sequence"/>
</dbReference>
<reference evidence="6" key="3">
    <citation type="journal article" date="2019" name="Int. J. Syst. Evol. Microbiol.">
        <title>The Global Catalogue of Microorganisms (GCM) 10K type strain sequencing project: providing services to taxonomists for standard genome sequencing and annotation.</title>
        <authorList>
            <consortium name="The Broad Institute Genomics Platform"/>
            <consortium name="The Broad Institute Genome Sequencing Center for Infectious Disease"/>
            <person name="Wu L."/>
            <person name="Ma J."/>
        </authorList>
    </citation>
    <scope>NUCLEOTIDE SEQUENCE [LARGE SCALE GENOMIC DNA]</scope>
    <source>
        <strain evidence="6">NBRC 105001</strain>
    </source>
</reference>
<reference evidence="3" key="4">
    <citation type="submission" date="2023-01" db="EMBL/GenBank/DDBJ databases">
        <title>Draft genome sequence of Aliivibrio sifiae strain NBRC 105001.</title>
        <authorList>
            <person name="Sun Q."/>
            <person name="Mori K."/>
        </authorList>
    </citation>
    <scope>NUCLEOTIDE SEQUENCE</scope>
    <source>
        <strain evidence="3">NBRC 105001</strain>
    </source>
</reference>
<dbReference type="InterPro" id="IPR043504">
    <property type="entry name" value="Peptidase_S1_PA_chymotrypsin"/>
</dbReference>
<dbReference type="InterPro" id="IPR018114">
    <property type="entry name" value="TRYPSIN_HIS"/>
</dbReference>
<reference evidence="3" key="1">
    <citation type="journal article" date="2014" name="Int. J. Syst. Evol. Microbiol.">
        <title>Complete genome of a new Firmicutes species belonging to the dominant human colonic microbiota ('Ruminococcus bicirculans') reveals two chromosomes and a selective capacity to utilize plant glucans.</title>
        <authorList>
            <consortium name="NISC Comparative Sequencing Program"/>
            <person name="Wegmann U."/>
            <person name="Louis P."/>
            <person name="Goesmann A."/>
            <person name="Henrissat B."/>
            <person name="Duncan S.H."/>
            <person name="Flint H.J."/>
        </authorList>
    </citation>
    <scope>NUCLEOTIDE SEQUENCE</scope>
    <source>
        <strain evidence="3">NBRC 105001</strain>
    </source>
</reference>
<accession>A0A2S7X135</accession>
<feature type="domain" description="Peptidase S1" evidence="2">
    <location>
        <begin position="20"/>
        <end position="215"/>
    </location>
</feature>
<dbReference type="PROSITE" id="PS00134">
    <property type="entry name" value="TRYPSIN_HIS"/>
    <property type="match status" value="1"/>
</dbReference>